<reference evidence="2" key="1">
    <citation type="submission" date="2020-05" db="EMBL/GenBank/DDBJ databases">
        <title>Nod-independent and nitrogen-fixing Bradyrhizobium aeschynomene sp. nov. isolated from nodules of Aeschynomene indica.</title>
        <authorList>
            <person name="Zhang Z."/>
        </authorList>
    </citation>
    <scope>NUCLEOTIDE SEQUENCE</scope>
    <source>
        <strain evidence="2">83012</strain>
    </source>
</reference>
<dbReference type="InterPro" id="IPR018754">
    <property type="entry name" value="RovC-like_DNA-bd"/>
</dbReference>
<dbReference type="Pfam" id="PF10074">
    <property type="entry name" value="RovC_DNA-bd"/>
    <property type="match status" value="1"/>
</dbReference>
<name>A0ABX2CG93_9BRAD</name>
<evidence type="ECO:0000313" key="2">
    <source>
        <dbReference type="EMBL" id="NPU66324.1"/>
    </source>
</evidence>
<keyword evidence="3" id="KW-1185">Reference proteome</keyword>
<comment type="caution">
    <text evidence="2">The sequence shown here is derived from an EMBL/GenBank/DDBJ whole genome shotgun (WGS) entry which is preliminary data.</text>
</comment>
<gene>
    <name evidence="2" type="ORF">HL667_15070</name>
</gene>
<proteinExistence type="predicted"/>
<protein>
    <submittedName>
        <fullName evidence="2">DUF2285 domain-containing protein</fullName>
    </submittedName>
</protein>
<sequence>MRPTLPGNVSVAIRTIDETTAICLHKPKTPPPRLNSGSDGGFLFAADPTRRFDAQAIFWAPEVLPSVLRLAPTSQGRLAPFSHLDLRGSPDAELRRASDGWYAVLQLGGATHRLLLSRLPAKGTAVAVELPLDRDFDLQTRAAYRLWTALRRGPIRLPAQTGPIQQRLRMVLALRALDGRVEGENYRAIATVLFGSGRLTDRGWKTHDLRSRTIRLVQAGQGLVRGGYRNLLRSQRRSA</sequence>
<accession>A0ABX2CG93</accession>
<feature type="domain" description="T6SS Transcription factor RovC-like DNA binding" evidence="1">
    <location>
        <begin position="130"/>
        <end position="233"/>
    </location>
</feature>
<evidence type="ECO:0000313" key="3">
    <source>
        <dbReference type="Proteomes" id="UP000886476"/>
    </source>
</evidence>
<dbReference type="EMBL" id="JABFDN010000004">
    <property type="protein sequence ID" value="NPU66324.1"/>
    <property type="molecule type" value="Genomic_DNA"/>
</dbReference>
<evidence type="ECO:0000259" key="1">
    <source>
        <dbReference type="Pfam" id="PF10074"/>
    </source>
</evidence>
<dbReference type="Proteomes" id="UP000886476">
    <property type="component" value="Unassembled WGS sequence"/>
</dbReference>
<organism evidence="2 3">
    <name type="scientific">Bradyrhizobium aeschynomenes</name>
    <dbReference type="NCBI Taxonomy" id="2734909"/>
    <lineage>
        <taxon>Bacteria</taxon>
        <taxon>Pseudomonadati</taxon>
        <taxon>Pseudomonadota</taxon>
        <taxon>Alphaproteobacteria</taxon>
        <taxon>Hyphomicrobiales</taxon>
        <taxon>Nitrobacteraceae</taxon>
        <taxon>Bradyrhizobium</taxon>
    </lineage>
</organism>